<dbReference type="InterPro" id="IPR001333">
    <property type="entry name" value="Peptidase_M32_Taq"/>
</dbReference>
<dbReference type="PANTHER" id="PTHR34217:SF1">
    <property type="entry name" value="CARBOXYPEPTIDASE 1"/>
    <property type="match status" value="1"/>
</dbReference>
<reference evidence="1 2" key="1">
    <citation type="journal article" date="2017" name="Gene Rep">
        <title>The ribosomal RNA operon (rrn) of Campylobacter concisus supports molecular typing to genomospecies level.</title>
        <authorList>
            <person name="Huq M."/>
            <person name="Van T.T.H."/>
            <person name="Gurtler V."/>
            <person name="Elshagmani E."/>
            <person name="Allemailem K.S."/>
            <person name="Smooker P.M."/>
            <person name="Istivan T.S."/>
        </authorList>
    </citation>
    <scope>NUCLEOTIDE SEQUENCE [LARGE SCALE GENOMIC DNA]</scope>
    <source>
        <strain evidence="1 2">RCH 26</strain>
    </source>
</reference>
<accession>A0A1X0U166</accession>
<dbReference type="EMBL" id="LVWL01000020">
    <property type="protein sequence ID" value="ORI07174.1"/>
    <property type="molecule type" value="Genomic_DNA"/>
</dbReference>
<evidence type="ECO:0000313" key="1">
    <source>
        <dbReference type="EMBL" id="ORI07174.1"/>
    </source>
</evidence>
<sequence length="575" mass="67183">MRWSFDDSYVDFDNEIFTSSFENLKAQNENLVKFLNNSELTKAIISYEEAYKEATSLLAFCRCKSSDNTKDELASKFELKIKEQKAKLDTAKELLFDKFDSLKSDDKIFQSAQFKHIKFLYLEHKNSKSKIRKKSERDFFANLALTNFFPLFTNFRHLNNLINISTTNKNAKTQSYNLAKCMGILKGSDDEILRKNVFDALSSHYDKFADLYLDILNMLHGFRLAKFKAAKVDFLTPSLEENKMSLDTLNAMQEAISKRVEKIRECVRIRASFLGSKSMRSCDLLAPYPLSKHSEISHDEAIKIIKKALKPLGEDSFIELMIDKHWIESEVRENKAGGAFFVNLPKFKQPRIFTTYMNTLSHLIQQAHELGHAWHYYLMRDLPVLSANFPMSLAESASTFNETLLRNELKKDDSLRVEILWQELKSAANFLLHISVRYEFETSFLKLRQKGQVSKKDASDLLKQAWDKFYKDSTSDVEEFLPYFKPHFYKTDNYIYNYPYSVGYLLSQFFLSEFKKDEAKFCKIYKQFLIECGTKSVEELMKKHFKKDTAKCEFWLIGIDEALKNLDEFKKVVAV</sequence>
<gene>
    <name evidence="1" type="ORF">A3835_06180</name>
</gene>
<evidence type="ECO:0000313" key="2">
    <source>
        <dbReference type="Proteomes" id="UP000192671"/>
    </source>
</evidence>
<dbReference type="GO" id="GO:0004181">
    <property type="term" value="F:metallocarboxypeptidase activity"/>
    <property type="evidence" value="ECO:0007669"/>
    <property type="project" value="InterPro"/>
</dbReference>
<comment type="caution">
    <text evidence="1">The sequence shown here is derived from an EMBL/GenBank/DDBJ whole genome shotgun (WGS) entry which is preliminary data.</text>
</comment>
<proteinExistence type="predicted"/>
<name>A0A1X0U166_9BACT</name>
<dbReference type="PANTHER" id="PTHR34217">
    <property type="entry name" value="METAL-DEPENDENT CARBOXYPEPTIDASE"/>
    <property type="match status" value="1"/>
</dbReference>
<organism evidence="1 2">
    <name type="scientific">Campylobacter concisus</name>
    <dbReference type="NCBI Taxonomy" id="199"/>
    <lineage>
        <taxon>Bacteria</taxon>
        <taxon>Pseudomonadati</taxon>
        <taxon>Campylobacterota</taxon>
        <taxon>Epsilonproteobacteria</taxon>
        <taxon>Campylobacterales</taxon>
        <taxon>Campylobacteraceae</taxon>
        <taxon>Campylobacter</taxon>
    </lineage>
</organism>
<dbReference type="InterPro" id="IPR042088">
    <property type="entry name" value="OligoPept_F_C"/>
</dbReference>
<protein>
    <submittedName>
        <fullName evidence="1">Peptidase M3</fullName>
    </submittedName>
</protein>
<dbReference type="Proteomes" id="UP000192671">
    <property type="component" value="Unassembled WGS sequence"/>
</dbReference>
<dbReference type="SUPFAM" id="SSF55486">
    <property type="entry name" value="Metalloproteases ('zincins'), catalytic domain"/>
    <property type="match status" value="1"/>
</dbReference>
<dbReference type="AlphaFoldDB" id="A0A1X0U166"/>
<dbReference type="Gene3D" id="1.10.1370.20">
    <property type="entry name" value="Oligoendopeptidase f, C-terminal domain"/>
    <property type="match status" value="1"/>
</dbReference>
<dbReference type="GO" id="GO:0006508">
    <property type="term" value="P:proteolysis"/>
    <property type="evidence" value="ECO:0007669"/>
    <property type="project" value="InterPro"/>
</dbReference>